<dbReference type="Proteomes" id="UP000219612">
    <property type="component" value="Unassembled WGS sequence"/>
</dbReference>
<dbReference type="RefSeq" id="WP_097322248.1">
    <property type="nucleotide sequence ID" value="NZ_OBDY01000010.1"/>
</dbReference>
<dbReference type="OrthoDB" id="9796766at2"/>
<sequence length="142" mass="15142">MRFRRPWPLAARVAVGGVAAVVALVGLRLAVEDTADFSAPRKGELVGEASSADGRFEVRVLHWRAVLGEDGWDVVVRNSNGREAYAGCLYSENDGTYTGIEAVGDGTVRLATEEGPVTVGFDPATMRITSRIPVALCATYES</sequence>
<name>A0A285IPC8_9ACTN</name>
<protein>
    <submittedName>
        <fullName evidence="1">Uncharacterized protein</fullName>
    </submittedName>
</protein>
<evidence type="ECO:0000313" key="1">
    <source>
        <dbReference type="EMBL" id="SNY49869.1"/>
    </source>
</evidence>
<dbReference type="EMBL" id="OBDY01000010">
    <property type="protein sequence ID" value="SNY49869.1"/>
    <property type="molecule type" value="Genomic_DNA"/>
</dbReference>
<gene>
    <name evidence="1" type="ORF">SAMN05421748_110155</name>
</gene>
<reference evidence="1 2" key="1">
    <citation type="submission" date="2017-09" db="EMBL/GenBank/DDBJ databases">
        <authorList>
            <person name="Ehlers B."/>
            <person name="Leendertz F.H."/>
        </authorList>
    </citation>
    <scope>NUCLEOTIDE SEQUENCE [LARGE SCALE GENOMIC DNA]</scope>
    <source>
        <strain evidence="1 2">CGMCC 4.6857</strain>
    </source>
</reference>
<proteinExistence type="predicted"/>
<organism evidence="1 2">
    <name type="scientific">Paractinoplanes atraurantiacus</name>
    <dbReference type="NCBI Taxonomy" id="1036182"/>
    <lineage>
        <taxon>Bacteria</taxon>
        <taxon>Bacillati</taxon>
        <taxon>Actinomycetota</taxon>
        <taxon>Actinomycetes</taxon>
        <taxon>Micromonosporales</taxon>
        <taxon>Micromonosporaceae</taxon>
        <taxon>Paractinoplanes</taxon>
    </lineage>
</organism>
<evidence type="ECO:0000313" key="2">
    <source>
        <dbReference type="Proteomes" id="UP000219612"/>
    </source>
</evidence>
<accession>A0A285IPC8</accession>
<dbReference type="AlphaFoldDB" id="A0A285IPC8"/>
<keyword evidence="2" id="KW-1185">Reference proteome</keyword>